<proteinExistence type="predicted"/>
<protein>
    <submittedName>
        <fullName evidence="2">Uncharacterized protein</fullName>
    </submittedName>
</protein>
<dbReference type="InterPro" id="IPR033031">
    <property type="entry name" value="Scc2/Nipped-B"/>
</dbReference>
<dbReference type="GO" id="GO:0034087">
    <property type="term" value="P:establishment of mitotic sister chromatid cohesion"/>
    <property type="evidence" value="ECO:0007669"/>
    <property type="project" value="TreeGrafter"/>
</dbReference>
<keyword evidence="3" id="KW-1185">Reference proteome</keyword>
<comment type="caution">
    <text evidence="2">The sequence shown here is derived from an EMBL/GenBank/DDBJ whole genome shotgun (WGS) entry which is preliminary data.</text>
</comment>
<dbReference type="InterPro" id="IPR016024">
    <property type="entry name" value="ARM-type_fold"/>
</dbReference>
<dbReference type="GO" id="GO:0140588">
    <property type="term" value="P:chromatin looping"/>
    <property type="evidence" value="ECO:0007669"/>
    <property type="project" value="InterPro"/>
</dbReference>
<gene>
    <name evidence="2" type="ORF">PXEA_LOCUS2572</name>
</gene>
<dbReference type="GO" id="GO:0003682">
    <property type="term" value="F:chromatin binding"/>
    <property type="evidence" value="ECO:0007669"/>
    <property type="project" value="TreeGrafter"/>
</dbReference>
<accession>A0A3S5CHM8</accession>
<feature type="compositionally biased region" description="Polar residues" evidence="1">
    <location>
        <begin position="282"/>
        <end position="293"/>
    </location>
</feature>
<dbReference type="GO" id="GO:1990414">
    <property type="term" value="P:replication-born double-strand break repair via sister chromatid exchange"/>
    <property type="evidence" value="ECO:0007669"/>
    <property type="project" value="TreeGrafter"/>
</dbReference>
<dbReference type="OrthoDB" id="418242at2759"/>
<dbReference type="PANTHER" id="PTHR21704">
    <property type="entry name" value="NIPPED-B-LIKE PROTEIN DELANGIN SCC2-RELATED"/>
    <property type="match status" value="1"/>
</dbReference>
<feature type="region of interest" description="Disordered" evidence="1">
    <location>
        <begin position="258"/>
        <end position="293"/>
    </location>
</feature>
<reference evidence="2" key="1">
    <citation type="submission" date="2018-11" db="EMBL/GenBank/DDBJ databases">
        <authorList>
            <consortium name="Pathogen Informatics"/>
        </authorList>
    </citation>
    <scope>NUCLEOTIDE SEQUENCE</scope>
</reference>
<dbReference type="GO" id="GO:0061775">
    <property type="term" value="F:cohesin loader activity"/>
    <property type="evidence" value="ECO:0007669"/>
    <property type="project" value="InterPro"/>
</dbReference>
<dbReference type="PANTHER" id="PTHR21704:SF18">
    <property type="entry name" value="NIPPED-B-LIKE PROTEIN"/>
    <property type="match status" value="1"/>
</dbReference>
<evidence type="ECO:0000313" key="3">
    <source>
        <dbReference type="Proteomes" id="UP000784294"/>
    </source>
</evidence>
<dbReference type="GO" id="GO:0010468">
    <property type="term" value="P:regulation of gene expression"/>
    <property type="evidence" value="ECO:0007669"/>
    <property type="project" value="InterPro"/>
</dbReference>
<organism evidence="2 3">
    <name type="scientific">Protopolystoma xenopodis</name>
    <dbReference type="NCBI Taxonomy" id="117903"/>
    <lineage>
        <taxon>Eukaryota</taxon>
        <taxon>Metazoa</taxon>
        <taxon>Spiralia</taxon>
        <taxon>Lophotrochozoa</taxon>
        <taxon>Platyhelminthes</taxon>
        <taxon>Monogenea</taxon>
        <taxon>Polyopisthocotylea</taxon>
        <taxon>Polystomatidea</taxon>
        <taxon>Polystomatidae</taxon>
        <taxon>Protopolystoma</taxon>
    </lineage>
</organism>
<name>A0A3S5CHM8_9PLAT</name>
<evidence type="ECO:0000256" key="1">
    <source>
        <dbReference type="SAM" id="MobiDB-lite"/>
    </source>
</evidence>
<dbReference type="EMBL" id="CAAALY010005537">
    <property type="protein sequence ID" value="VEL09132.1"/>
    <property type="molecule type" value="Genomic_DNA"/>
</dbReference>
<evidence type="ECO:0000313" key="2">
    <source>
        <dbReference type="EMBL" id="VEL09132.1"/>
    </source>
</evidence>
<dbReference type="GO" id="GO:0090694">
    <property type="term" value="C:Scc2-Scc4 cohesin loading complex"/>
    <property type="evidence" value="ECO:0007669"/>
    <property type="project" value="TreeGrafter"/>
</dbReference>
<dbReference type="Proteomes" id="UP000784294">
    <property type="component" value="Unassembled WGS sequence"/>
</dbReference>
<dbReference type="GO" id="GO:0071169">
    <property type="term" value="P:establishment of protein localization to chromatin"/>
    <property type="evidence" value="ECO:0007669"/>
    <property type="project" value="TreeGrafter"/>
</dbReference>
<dbReference type="AlphaFoldDB" id="A0A3S5CHM8"/>
<sequence>MDTLITEISSQSNQRLVACLATLHLFTKIRPELMVQHTMLLTPYLTIRCKEPADSHILHYVARILEVTVPLMEHPSESMVAQLEEDMVRLTLRHGKMVLESCVACLGAVVNRVSKNYTLVRDCFSRFFTALTRFRQDLASDPERKISASMRPSILRALFTIGLLCKYFDADVFQTDPRLSIRDQVFDTLMFFTEQVKTDLEMRKKALSGLGFLCTRHHELLCGHRLCRFYHDLLRSPGMPQSAYDIYRANSKKSIRPSDLVDATSAPEDETENAEKRESDDCTQSQDDSNLLPSVSEVDKQATEQQEAILELKCVVLGNLLTFFLEEEKRMLEADAKC</sequence>
<dbReference type="SUPFAM" id="SSF48371">
    <property type="entry name" value="ARM repeat"/>
    <property type="match status" value="1"/>
</dbReference>